<dbReference type="Pfam" id="PF03176">
    <property type="entry name" value="MMPL"/>
    <property type="match status" value="1"/>
</dbReference>
<dbReference type="RefSeq" id="WP_230339284.1">
    <property type="nucleotide sequence ID" value="NZ_CP069798.1"/>
</dbReference>
<evidence type="ECO:0000256" key="3">
    <source>
        <dbReference type="ARBA" id="ARBA00022692"/>
    </source>
</evidence>
<proteinExistence type="predicted"/>
<gene>
    <name evidence="8" type="ORF">JQU52_00630</name>
</gene>
<keyword evidence="9" id="KW-1185">Reference proteome</keyword>
<name>A0A892ZJJ4_9NEIS</name>
<evidence type="ECO:0000313" key="9">
    <source>
        <dbReference type="Proteomes" id="UP000653156"/>
    </source>
</evidence>
<feature type="transmembrane region" description="Helical" evidence="6">
    <location>
        <begin position="437"/>
        <end position="454"/>
    </location>
</feature>
<dbReference type="PANTHER" id="PTHR33406">
    <property type="entry name" value="MEMBRANE PROTEIN MJ1562-RELATED"/>
    <property type="match status" value="1"/>
</dbReference>
<dbReference type="InterPro" id="IPR050545">
    <property type="entry name" value="Mycobact_MmpL"/>
</dbReference>
<evidence type="ECO:0000256" key="6">
    <source>
        <dbReference type="SAM" id="Phobius"/>
    </source>
</evidence>
<feature type="transmembrane region" description="Helical" evidence="6">
    <location>
        <begin position="268"/>
        <end position="285"/>
    </location>
</feature>
<dbReference type="Proteomes" id="UP000653156">
    <property type="component" value="Chromosome"/>
</dbReference>
<feature type="transmembrane region" description="Helical" evidence="6">
    <location>
        <begin position="386"/>
        <end position="409"/>
    </location>
</feature>
<feature type="transmembrane region" description="Helical" evidence="6">
    <location>
        <begin position="703"/>
        <end position="722"/>
    </location>
</feature>
<evidence type="ECO:0000256" key="2">
    <source>
        <dbReference type="ARBA" id="ARBA00022475"/>
    </source>
</evidence>
<feature type="transmembrane region" description="Helical" evidence="6">
    <location>
        <begin position="653"/>
        <end position="672"/>
    </location>
</feature>
<dbReference type="InterPro" id="IPR004869">
    <property type="entry name" value="MMPL_dom"/>
</dbReference>
<feature type="transmembrane region" description="Helical" evidence="6">
    <location>
        <begin position="734"/>
        <end position="753"/>
    </location>
</feature>
<feature type="transmembrane region" description="Helical" evidence="6">
    <location>
        <begin position="292"/>
        <end position="312"/>
    </location>
</feature>
<keyword evidence="4 6" id="KW-1133">Transmembrane helix</keyword>
<keyword evidence="5 6" id="KW-0472">Membrane</keyword>
<evidence type="ECO:0000256" key="5">
    <source>
        <dbReference type="ARBA" id="ARBA00023136"/>
    </source>
</evidence>
<organism evidence="8 9">
    <name type="scientific">Paralysiella testudinis</name>
    <dbReference type="NCBI Taxonomy" id="2809020"/>
    <lineage>
        <taxon>Bacteria</taxon>
        <taxon>Pseudomonadati</taxon>
        <taxon>Pseudomonadota</taxon>
        <taxon>Betaproteobacteria</taxon>
        <taxon>Neisseriales</taxon>
        <taxon>Neisseriaceae</taxon>
        <taxon>Paralysiella</taxon>
    </lineage>
</organism>
<dbReference type="EMBL" id="CP069798">
    <property type="protein sequence ID" value="QRQ81987.1"/>
    <property type="molecule type" value="Genomic_DNA"/>
</dbReference>
<keyword evidence="3 6" id="KW-0812">Transmembrane</keyword>
<feature type="transmembrane region" description="Helical" evidence="6">
    <location>
        <begin position="679"/>
        <end position="697"/>
    </location>
</feature>
<dbReference type="SUPFAM" id="SSF82866">
    <property type="entry name" value="Multidrug efflux transporter AcrB transmembrane domain"/>
    <property type="match status" value="2"/>
</dbReference>
<dbReference type="KEGG" id="ptes:JQU52_00630"/>
<dbReference type="Gene3D" id="1.20.1640.10">
    <property type="entry name" value="Multidrug efflux transporter AcrB transmembrane domain"/>
    <property type="match status" value="2"/>
</dbReference>
<reference evidence="8" key="1">
    <citation type="submission" date="2021-02" db="EMBL/GenBank/DDBJ databases">
        <title>Neisseriaceae sp. 26B isolated from the cloaca of a Common Toad-headed Turtle (Mesoclemmys nasuta).</title>
        <authorList>
            <person name="Spergser J."/>
            <person name="Busse H.-J."/>
        </authorList>
    </citation>
    <scope>NUCLEOTIDE SEQUENCE</scope>
    <source>
        <strain evidence="8">26B</strain>
    </source>
</reference>
<sequence length="788" mass="85161">MCALIRHWLPTPAVRWPTRLATAAYVLLVLVALALLAVQAHRHSLLVTDLAELLPADAQMGVVERNAQAQSEAALNRQMVMLVGAAERENAEAGASALAALWRQSGVFESVTERTQPDMAAWRQAALPLRLALLPAEVAAQWPQQAPAYFRQRAEDMANPFATPALLPPTQDWLGLSRFMLPKIQQSGHLQWDEHSGMLWAEHDGRHWVLVRAELPPNSGVADAQTALLPLLQQTQQAAAAGGQTVQIAGGAVFAAEARAAAERESRWMSMAGVGLTLLLLLAVFRRLRILLLLLPLACGVLLGLAACVAVFGHVHVLTVVIGTSLIGVLIDFPLHWLTPAVLSSQWRARPALRQVLPVFVVSLAVTVSGYALLLFTPLPVLRQTAVFSAVALVGAFAATALLLPPLFARWQPRPNRWLAVWAQGWQQRLPRWRTRAVRYGLLPLLLLALAGLWRSNWHDDIRQWVHLSPQWLAQAQAVGRISGVAPAGQFFLVEADSEDALLQADAKLSQRLAALPSGSLAGFQSLSQWVLPQAAQRQLQAQLRQMATQPALWAEMSALGVPDETMRQALLQTAALPPVSLSGSLNNPLAQAWQPLYLGQVAPGRFVGMVRLNGVHDTAALRDAAAAVAGVHWVDKPARLNTLFHQTRNQAAWLKLVSFALAWLALMAILGRRRGSQVLAVPLAAAVLTVAVLGWLGQPVSLFAMFGLLLVSAIGVDYALYIATAKHDGHERLIGMLLAAATTLISFVLLGFSATPAVAGFGLAVAIGVVWNVLLATWLLPYDKGLR</sequence>
<evidence type="ECO:0000256" key="4">
    <source>
        <dbReference type="ARBA" id="ARBA00022989"/>
    </source>
</evidence>
<dbReference type="GO" id="GO:0005886">
    <property type="term" value="C:plasma membrane"/>
    <property type="evidence" value="ECO:0007669"/>
    <property type="project" value="UniProtKB-SubCell"/>
</dbReference>
<feature type="transmembrane region" description="Helical" evidence="6">
    <location>
        <begin position="356"/>
        <end position="374"/>
    </location>
</feature>
<feature type="transmembrane region" description="Helical" evidence="6">
    <location>
        <begin position="318"/>
        <end position="335"/>
    </location>
</feature>
<evidence type="ECO:0000313" key="8">
    <source>
        <dbReference type="EMBL" id="QRQ81987.1"/>
    </source>
</evidence>
<dbReference type="AlphaFoldDB" id="A0A892ZJJ4"/>
<feature type="domain" description="Membrane transport protein MMPL" evidence="7">
    <location>
        <begin position="211"/>
        <end position="429"/>
    </location>
</feature>
<keyword evidence="2" id="KW-1003">Cell membrane</keyword>
<evidence type="ECO:0000259" key="7">
    <source>
        <dbReference type="Pfam" id="PF03176"/>
    </source>
</evidence>
<comment type="subcellular location">
    <subcellularLocation>
        <location evidence="1">Cell membrane</location>
        <topology evidence="1">Multi-pass membrane protein</topology>
    </subcellularLocation>
</comment>
<protein>
    <submittedName>
        <fullName evidence="8">MMPL family transporter</fullName>
    </submittedName>
</protein>
<evidence type="ECO:0000256" key="1">
    <source>
        <dbReference type="ARBA" id="ARBA00004651"/>
    </source>
</evidence>
<dbReference type="PANTHER" id="PTHR33406:SF13">
    <property type="entry name" value="MEMBRANE PROTEIN YDFJ"/>
    <property type="match status" value="1"/>
</dbReference>
<feature type="transmembrane region" description="Helical" evidence="6">
    <location>
        <begin position="759"/>
        <end position="781"/>
    </location>
</feature>
<accession>A0A892ZJJ4</accession>